<dbReference type="EMBL" id="BMAU01021315">
    <property type="protein sequence ID" value="GFY12562.1"/>
    <property type="molecule type" value="Genomic_DNA"/>
</dbReference>
<organism evidence="2 3">
    <name type="scientific">Trichonephila clavipes</name>
    <name type="common">Golden silk orbweaver</name>
    <name type="synonym">Nephila clavipes</name>
    <dbReference type="NCBI Taxonomy" id="2585209"/>
    <lineage>
        <taxon>Eukaryota</taxon>
        <taxon>Metazoa</taxon>
        <taxon>Ecdysozoa</taxon>
        <taxon>Arthropoda</taxon>
        <taxon>Chelicerata</taxon>
        <taxon>Arachnida</taxon>
        <taxon>Araneae</taxon>
        <taxon>Araneomorphae</taxon>
        <taxon>Entelegynae</taxon>
        <taxon>Araneoidea</taxon>
        <taxon>Nephilidae</taxon>
        <taxon>Trichonephila</taxon>
    </lineage>
</organism>
<protein>
    <submittedName>
        <fullName evidence="2">Uncharacterized protein</fullName>
    </submittedName>
</protein>
<keyword evidence="3" id="KW-1185">Reference proteome</keyword>
<proteinExistence type="predicted"/>
<dbReference type="AlphaFoldDB" id="A0A8X6VBU7"/>
<gene>
    <name evidence="2" type="ORF">TNCV_2447531</name>
</gene>
<comment type="caution">
    <text evidence="2">The sequence shown here is derived from an EMBL/GenBank/DDBJ whole genome shotgun (WGS) entry which is preliminary data.</text>
</comment>
<dbReference type="Proteomes" id="UP000887159">
    <property type="component" value="Unassembled WGS sequence"/>
</dbReference>
<evidence type="ECO:0000313" key="2">
    <source>
        <dbReference type="EMBL" id="GFY12562.1"/>
    </source>
</evidence>
<accession>A0A8X6VBU7</accession>
<name>A0A8X6VBU7_TRICX</name>
<feature type="region of interest" description="Disordered" evidence="1">
    <location>
        <begin position="74"/>
        <end position="95"/>
    </location>
</feature>
<evidence type="ECO:0000313" key="3">
    <source>
        <dbReference type="Proteomes" id="UP000887159"/>
    </source>
</evidence>
<sequence length="95" mass="10840">MTDCKSFHRLYIETRLFHVTRHDAGQRKAVVNSSLEESFLNFVADRQKSSTRYVTHHISVHHQTVCSVKQKPLTPLSFSTSTSFESSRLSSPTNS</sequence>
<reference evidence="2" key="1">
    <citation type="submission" date="2020-08" db="EMBL/GenBank/DDBJ databases">
        <title>Multicomponent nature underlies the extraordinary mechanical properties of spider dragline silk.</title>
        <authorList>
            <person name="Kono N."/>
            <person name="Nakamura H."/>
            <person name="Mori M."/>
            <person name="Yoshida Y."/>
            <person name="Ohtoshi R."/>
            <person name="Malay A.D."/>
            <person name="Moran D.A.P."/>
            <person name="Tomita M."/>
            <person name="Numata K."/>
            <person name="Arakawa K."/>
        </authorList>
    </citation>
    <scope>NUCLEOTIDE SEQUENCE</scope>
</reference>
<evidence type="ECO:0000256" key="1">
    <source>
        <dbReference type="SAM" id="MobiDB-lite"/>
    </source>
</evidence>